<feature type="compositionally biased region" description="Basic residues" evidence="39">
    <location>
        <begin position="2233"/>
        <end position="2247"/>
    </location>
</feature>
<evidence type="ECO:0000256" key="13">
    <source>
        <dbReference type="ARBA" id="ARBA00022729"/>
    </source>
</evidence>
<organism evidence="46 47">
    <name type="scientific">Bagarius yarrelli</name>
    <name type="common">Goonch</name>
    <name type="synonym">Bagrus yarrelli</name>
    <dbReference type="NCBI Taxonomy" id="175774"/>
    <lineage>
        <taxon>Eukaryota</taxon>
        <taxon>Metazoa</taxon>
        <taxon>Chordata</taxon>
        <taxon>Craniata</taxon>
        <taxon>Vertebrata</taxon>
        <taxon>Euteleostomi</taxon>
        <taxon>Actinopterygii</taxon>
        <taxon>Neopterygii</taxon>
        <taxon>Teleostei</taxon>
        <taxon>Ostariophysi</taxon>
        <taxon>Siluriformes</taxon>
        <taxon>Sisoridae</taxon>
        <taxon>Sisorinae</taxon>
        <taxon>Bagarius</taxon>
    </lineage>
</organism>
<dbReference type="FunFam" id="2.40.290.10:FF:000002">
    <property type="entry name" value="Spen family transcriptional repressor"/>
    <property type="match status" value="1"/>
</dbReference>
<keyword evidence="32" id="KW-0539">Nucleus</keyword>
<feature type="compositionally biased region" description="Basic and acidic residues" evidence="39">
    <location>
        <begin position="2049"/>
        <end position="2074"/>
    </location>
</feature>
<feature type="compositionally biased region" description="Polar residues" evidence="39">
    <location>
        <begin position="2209"/>
        <end position="2228"/>
    </location>
</feature>
<dbReference type="InterPro" id="IPR013761">
    <property type="entry name" value="SAM/pointed_sf"/>
</dbReference>
<dbReference type="InterPro" id="IPR001660">
    <property type="entry name" value="SAM"/>
</dbReference>
<feature type="region of interest" description="Disordered" evidence="39">
    <location>
        <begin position="2030"/>
        <end position="2074"/>
    </location>
</feature>
<feature type="region of interest" description="Disordered" evidence="39">
    <location>
        <begin position="4418"/>
        <end position="4446"/>
    </location>
</feature>
<dbReference type="EC" id="2.7.10.1" evidence="5"/>
<keyword evidence="25" id="KW-0238">DNA-binding</keyword>
<feature type="compositionally biased region" description="Basic and acidic residues" evidence="39">
    <location>
        <begin position="123"/>
        <end position="177"/>
    </location>
</feature>
<evidence type="ECO:0000259" key="44">
    <source>
        <dbReference type="PROSITE" id="PS50917"/>
    </source>
</evidence>
<dbReference type="InterPro" id="IPR049093">
    <property type="entry name" value="MINT_RID"/>
</dbReference>
<dbReference type="FunFam" id="2.10.50.10:FF:000001">
    <property type="entry name" value="Ephrin type-A receptor 5"/>
    <property type="match status" value="1"/>
</dbReference>
<dbReference type="SUPFAM" id="SSF54928">
    <property type="entry name" value="RNA-binding domain, RBD"/>
    <property type="match status" value="2"/>
</dbReference>
<feature type="compositionally biased region" description="Basic and acidic residues" evidence="39">
    <location>
        <begin position="818"/>
        <end position="843"/>
    </location>
</feature>
<evidence type="ECO:0000256" key="8">
    <source>
        <dbReference type="ARBA" id="ARBA00022491"/>
    </source>
</evidence>
<dbReference type="CDD" id="cd12348">
    <property type="entry name" value="RRM1_SHARP"/>
    <property type="match status" value="1"/>
</dbReference>
<comment type="similarity">
    <text evidence="3">Belongs to the RRM Spen family.</text>
</comment>
<keyword evidence="24" id="KW-0175">Coiled coil</keyword>
<keyword evidence="16" id="KW-0418">Kinase</keyword>
<feature type="region of interest" description="Disordered" evidence="39">
    <location>
        <begin position="4231"/>
        <end position="4269"/>
    </location>
</feature>
<dbReference type="PROSITE" id="PS00109">
    <property type="entry name" value="PROTEIN_KINASE_TYR"/>
    <property type="match status" value="1"/>
</dbReference>
<evidence type="ECO:0000256" key="18">
    <source>
        <dbReference type="ARBA" id="ARBA00022843"/>
    </source>
</evidence>
<feature type="domain" description="RRM" evidence="41">
    <location>
        <begin position="380"/>
        <end position="458"/>
    </location>
</feature>
<evidence type="ECO:0000256" key="20">
    <source>
        <dbReference type="ARBA" id="ARBA00022889"/>
    </source>
</evidence>
<evidence type="ECO:0000256" key="24">
    <source>
        <dbReference type="ARBA" id="ARBA00023054"/>
    </source>
</evidence>
<evidence type="ECO:0000256" key="34">
    <source>
        <dbReference type="ARBA" id="ARBA00069486"/>
    </source>
</evidence>
<feature type="compositionally biased region" description="Polar residues" evidence="39">
    <location>
        <begin position="2641"/>
        <end position="2666"/>
    </location>
</feature>
<dbReference type="SUPFAM" id="SSF57184">
    <property type="entry name" value="Growth factor receptor domain"/>
    <property type="match status" value="1"/>
</dbReference>
<dbReference type="InterPro" id="IPR008266">
    <property type="entry name" value="Tyr_kinase_AS"/>
</dbReference>
<evidence type="ECO:0000256" key="16">
    <source>
        <dbReference type="ARBA" id="ARBA00022777"/>
    </source>
</evidence>
<keyword evidence="14" id="KW-0677">Repeat</keyword>
<dbReference type="SUPFAM" id="SSF56112">
    <property type="entry name" value="Protein kinase-like (PK-like)"/>
    <property type="match status" value="1"/>
</dbReference>
<keyword evidence="8" id="KW-0678">Repressor</keyword>
<feature type="region of interest" description="Disordered" evidence="39">
    <location>
        <begin position="2117"/>
        <end position="2143"/>
    </location>
</feature>
<evidence type="ECO:0000256" key="9">
    <source>
        <dbReference type="ARBA" id="ARBA00022553"/>
    </source>
</evidence>
<dbReference type="Pfam" id="PF20810">
    <property type="entry name" value="MINT_RID"/>
    <property type="match status" value="1"/>
</dbReference>
<evidence type="ECO:0000256" key="25">
    <source>
        <dbReference type="ARBA" id="ARBA00023125"/>
    </source>
</evidence>
<protein>
    <recommendedName>
        <fullName evidence="34">Msx2-interacting protein</fullName>
        <ecNumber evidence="5">2.7.10.1</ecNumber>
    </recommendedName>
    <alternativeName>
        <fullName evidence="35">SMART/HDAC1-associated repressor protein</fullName>
    </alternativeName>
    <alternativeName>
        <fullName evidence="36">SPEN homolog</fullName>
    </alternativeName>
</protein>
<dbReference type="GO" id="GO:0005886">
    <property type="term" value="C:plasma membrane"/>
    <property type="evidence" value="ECO:0007669"/>
    <property type="project" value="UniProtKB-SubCell"/>
</dbReference>
<dbReference type="Pfam" id="PF00041">
    <property type="entry name" value="fn3"/>
    <property type="match status" value="2"/>
</dbReference>
<dbReference type="InterPro" id="IPR012921">
    <property type="entry name" value="SPOC_C"/>
</dbReference>
<dbReference type="Gene3D" id="2.60.120.260">
    <property type="entry name" value="Galactose-binding domain-like"/>
    <property type="match status" value="1"/>
</dbReference>
<dbReference type="PROSITE" id="PS50853">
    <property type="entry name" value="FN3"/>
    <property type="match status" value="2"/>
</dbReference>
<keyword evidence="19 37" id="KW-0694">RNA-binding</keyword>
<evidence type="ECO:0000256" key="35">
    <source>
        <dbReference type="ARBA" id="ARBA00075118"/>
    </source>
</evidence>
<dbReference type="PROSITE" id="PS51550">
    <property type="entry name" value="EPH_LBD"/>
    <property type="match status" value="1"/>
</dbReference>
<feature type="compositionally biased region" description="Basic residues" evidence="39">
    <location>
        <begin position="276"/>
        <end position="290"/>
    </location>
</feature>
<sequence>MVRETRHLWVGNLPENIREEKIIDHFKRYGRVESVKVLPKRGSEGGVAAFVDFVDIKSAQKAHNTINKMGDRDLRTDYNEPGTIPSAARGLDDSLSIATRGRDVSGFTRGAGTTVYGPPVSLHSREGRYDRRLDGASESRERTYDHSAYGHHERGISSFDRQRHYDSEYYRDPRDRTLSGGGSGSASSSIASTGGASSVVTGGSGATGLTSSAVAGGSASCAGTGSGGSISGAVSFYGSRCRSPGRFETTEACYEPRVRESYSLASVVHRDLYRKERGKRGNRTYKRSRSPHSSQPHNVSPQKLTSPAARLPNSPSGSGSRSRSSSSDSASSTSSSGSGSESSSSSSDESPARSVQSAAVPAPSSQPLPPVDKHEPRKSFGIKVQNLPVRSTDTSLKDGLFHEFKKHGKVTSVQIHGTSEERYGLVFFRQQEDQEKALCASKGKLFFGMQINVTAWTGPETESENEFRPLDERIDEFHPKATRTLFIGNLEKTTSYHDLLNIFQRFGDIVDIDIKKVNGAPQYAFLQYCDIASVCKAIKKMDGEYLGSNRLKLGFGKSMPTTCVWLDGLSSNITEQYLTRHFCRYGHVVKVVFDRLKGMALVLYNNIECAQAAVKETKGWKIGGNKIKVDFANHESQMAFYRSMQASGQDIRDFYDVISDRRDERRPPYHEFSTERTCYENLRTSGTYAEELRPKYSARSREFYTDWDPYTVDYYDSRYYDEPCEFRDYRDPYEHDIRKYSYMQRERNRDRERFETDREREHSRRTTEHNQSPAYPRRPSSPTASPVLTECLFSDSERHIYSRSSERSASCSSISPPHFEKPDRIRLERYSQKDKLEREKPVVEADWGSGGEKDQRAGRKEKGKKDRTEKHKSKKLKLSSPSVPSSETDFEPDREASPDTAQHNSDKTLAKEKDCGKGRLDLPPCVVHLTRVKEKEGMLIDHANLEKQRIKADGGHISSPPPMADIEIQTREVLKHGQMFKDKCLVSQVEIVDKEGKIKCRKYLKAESEFDQINSDGDRLAVRKRRFEEEKTKANALRKLTQDEDEGQFGPSNICYFEVDKRFEQLEMPKQESGIDTKCLITTNEKTNLELSKNLGNNLGLEPTELTNPINDLDQTMVGFRTKHQQCLSLKFSEDKHLIDLKSHSALEQVDALNNGEELLFNLDHSKSCRKQMEQSRFHQQLQECDHKYKTKNTLNNDVPDFDHYGLGKPPLTLTDISPPLIRKRSELLDYPFVTNKENVKKNVNSALIDKDSDSPKNNLHWDGFNCKNKNSVTDIEIIKAKKSRIGVEGLGWETKIKPDMRKEVNFPSTSVKRESIRKAAVYELEPGEVRSDSDDDDDDVCTQISSLERKCEGKDLDLKLSDSLEKNKFYEFAIDKTITPDTKALLERAKSLSSSREDNWSFLGFDSRFTNFENCTDKVKVEPQTRPIPSWYMKKKKIRSESEEKVVDKKEERKQEEQENGALLASRFLHSSIFEQDSRRLRRLEYKDNDPETENSKEKATIIVEKTETVKEDLMQEPTVLFHNRFLELQQRKDQASHSVEKNTEAETVEKNTIPNEEQVQPPNEVDAVIVQKSVNSSLSESLLSPTKTFLSQKKPACSVTGSPLLPVINETFEDAQKVSDQQTGPINNIEAAPKVSRSPLTNIDISEVEPEKDIYKCNEIAVNTAKEQNVDVKPPKPDAFLGSLEAESNSAESLSPVSAKVEDIQVHFKQEQAEEKTEYLDCNSQQNVESSLEMQLVVSEPEGEPMQPALKQSKNKKANSSALLSMLQTQPTSPEKPTIRKSERIDREKMKRTSSRAEATKSINDFKKSPVYSTDLEQTNDPGMPYSRTRQRRNVRSVYATPLENEACQQQGKDFAESSRSTRKRADKESVQQDVLTTPRRGRPPKIRKRADVSLKKGEQIKTGDVKDTDIEDSGKCGELTKIAEGWRSPRSQKVQAIVGTGQNKKTAVSDKPVEADASESLKSQCKAKDDPEMMDPEMMDKPQIPEKSVKVKLPRLTCNIQTIPIAKSVNLKNLVIDLSGDAVKDAPYSRDESGQHCPNTVKKAKRDLSGKEESRTQKDFKDADDFSPDERKDVLLDGETSAKPEAVFLAHQMELERAVENISNLTVEQIPLHKEPSSQHTVAAESDQPEVEKPANSASETELAAAIDSITSVNISADADKFHTPATYTSPLPRSKSLALPTSNDVMEPETNLMLKNMRDFDPSLNIESDINSAQPTAVRRSSPSDVPKKGGRPKTLKKYKSRKVSANNKSDVMSHAASDVELVVVKLPESIPEDMHTADPKTATSAAAATVVTVAAACKHDVASVVNLDTPKEAEQPAIDQPEPQESAFHSGTDSTSYLRSSEARSDPGAAAITPPSTSLNVTPSYSAKVPHSMADWVTVTEEKIRPPSQKIAVVASAPTVVSAGNSTNTAVPPDTKASDIDPSSSTLRKILMEPKYVSALNGSSVPSALLTSSFNDPKMSPNESGSFLMSKIHENRPSPVTPQMFSPEQPSPQPSQTINVFKENIGNTVISFTATSVISRIPMPIDFDKTPRISLSNCNSGPSQPKLTYNVGINDHGLSKSDEKQSSDSMPSNTDSGPGLRVNTSEGVMVLSYSGQKTEGPQRIVAKISQIPPASAVDIEFQQSVSKSHVKSQEQLQPQLSTPKASPTRTAQGHTGGILSSQGVNGQPVIFSIKKEGPLSDISESSPHISLQGAPLKTFQHLRPSHLVSRHNQSMLQQNNIKKTSVLEPVSVKSDVKQPQFLNHSPVLSPHLSSSPGNHISTTPTDMLVCRPNHELHCPRTLATPFSKICPPTTSVVRHNYVTNVHHPEQSVIMHPHNATQSIITGQLSKENVKINTPSSTGITYGMHTNSLSSPTSGPQQHSTTTQTAIIKDNLLKQQANAAKVSGAVENDMRHLHQGTRRTSVAQLHSDVIVIEPDYKKIHQSELHLDHYNRDLRVLMPPQLIEHQGVLKAHKSRTPEPSSLTSLSHISSASVDSASVEMPQLTHQNSPKSLEVKMSQSTLSPHSGKRLMGHTPGSVISQRMHPGSPDTMPEFYREMHGFHSQLPGSSVIGINMANYEIATSQISKEGEHRPKTAPIASGSSLRETLTMPHVRHPRSMDMSHLHRIPGKTTSSAYTPSAAINPKLELSLSLQKGHQRLSSRLVSLPPVAPSNTRPEIKHDNAGHPSVDMDQLLKKYPIVWQGHLALKNDSAAVQLHFVSGNNVLALRSLPPSEGGPPLRIAQRMRLETSQLDGVARRMTLEDDYCLLLALPCGLDQDDVLIQTHALKTSFITYLQAKQAAGIINVPNPGSNQGLKQYKKPSVPVAYHLTRSAFPKLVKTGLPAAADLLLNCPFLFNVSEVLLDMVESGGELGWLTWPDQNGWEIGQQAVNGTLLYNYFVCNVEAREQDNWLRTTFIQRHPTATRVFVELRFLVRDCNSFNADSLTCKETFNLYASEADADIGTSFRKGQFRKVATIAPDEISGVGDMRVNIETKVVENLSRKGFYLAFQDIGACVAIYSVRVYYKTCPATVKSLAAFPETVAVAGGENQALREVAGACVENAESVDQPRIYCTVDGEWVVPVGQCQCSPGYEPVDDTCQECKSGFFKDSVSNEACKPCPKNTHPSSPGSLSCPCLEGFYRAPEDPLTDACSGLPSPPKSLTATTSQMAIGKLELSWSPPGDTGGRSDITYSVVCERCEGSSCQPCGEKVRYEPSNADLKETSVIISELELHLNYTFTVEARSGVSQLSTQKATSTISTALHYTDPPSVTGMRLVERSAKSLSLSWSVSRRANPSTIRYKLMYCEKDKDEAKTGKTYTVLVLEKNLVHISNLSPSTVYLFQVQALNPEGTVGSNSVEEEFSTLPEEQLKPLKTYVDPHTYEDPNTAVLKFASEIHPSHITKQKVIGAGEFGEVFRGILKVPGRKESAVAIKTLKPGYTEKQRQDFLSEASIMGQFSHQNIIRLEGVVTKFKHAMIITEYMENGALDKYLRDHDGEMSSFQLVGMLRGIAAGMKYLSDMSYVHRDLAARNILVNSNLECKVSDFGLSRVLEDEPEGTYTTSGGKIPIRWTAPEAIAYRKFTSASDVWSFGIVMWEVMAFGERPYWDMSNHEVMKAINEAFRLPAPMDCPSAVYQLMLQCWLQDRSKRPRFQDILSLLDKLLKSPDSLKAIADFDPRVSIRLPSTSGSDGSPFRSVSEWLESIKMSQYSENFSMAGIVSMEQVLQMKSEPAMMYGLETVALRKRQIQNSQQHPMEEPQTWTEGQPIAKGTHQPQNGSVTDKKSGNGYNIGELATSSLIGLVATIKEHITKPTAMAQGRVAHLIEWKGWGGESATGGGWCGWSRDGGGWSGAGATLQEDEQLYSHLTDELKEARFAAGHEGLYLSQFLMDGGSLGVPHHLYSIHMEANAETSALNNTQPSQAFYCSSVSQPESQHFLQEQRTLPADNSVRHADSSSEDEVFLD</sequence>
<feature type="domain" description="RRM" evidence="41">
    <location>
        <begin position="483"/>
        <end position="558"/>
    </location>
</feature>
<evidence type="ECO:0000256" key="6">
    <source>
        <dbReference type="ARBA" id="ARBA00022475"/>
    </source>
</evidence>
<dbReference type="InterPro" id="IPR017441">
    <property type="entry name" value="Protein_kinase_ATP_BS"/>
</dbReference>
<dbReference type="Pfam" id="PF15010">
    <property type="entry name" value="FAM131"/>
    <property type="match status" value="1"/>
</dbReference>
<feature type="region of interest" description="Disordered" evidence="39">
    <location>
        <begin position="2542"/>
        <end position="2588"/>
    </location>
</feature>
<dbReference type="InterPro" id="IPR011009">
    <property type="entry name" value="Kinase-like_dom_sf"/>
</dbReference>
<dbReference type="InterPro" id="IPR026782">
    <property type="entry name" value="FAM131"/>
</dbReference>
<dbReference type="PANTHER" id="PTHR46877">
    <property type="entry name" value="EPH RECEPTOR A5"/>
    <property type="match status" value="1"/>
</dbReference>
<dbReference type="FunFam" id="2.60.120.260:FF:000023">
    <property type="entry name" value="Ephrin type-A receptor 2"/>
    <property type="match status" value="1"/>
</dbReference>
<evidence type="ECO:0000256" key="10">
    <source>
        <dbReference type="ARBA" id="ARBA00022657"/>
    </source>
</evidence>
<feature type="compositionally biased region" description="Low complexity" evidence="39">
    <location>
        <begin position="314"/>
        <end position="363"/>
    </location>
</feature>
<evidence type="ECO:0000256" key="33">
    <source>
        <dbReference type="ARBA" id="ARBA00051243"/>
    </source>
</evidence>
<dbReference type="FunFam" id="2.60.40.10:FF:000059">
    <property type="entry name" value="Ephrin type-A receptor 6"/>
    <property type="match status" value="1"/>
</dbReference>
<dbReference type="EMBL" id="VCAZ01000093">
    <property type="protein sequence ID" value="TSR39558.1"/>
    <property type="molecule type" value="Genomic_DNA"/>
</dbReference>
<dbReference type="GO" id="GO:0005005">
    <property type="term" value="F:transmembrane-ephrin receptor activity"/>
    <property type="evidence" value="ECO:0007669"/>
    <property type="project" value="TreeGrafter"/>
</dbReference>
<dbReference type="GO" id="GO:0003723">
    <property type="term" value="F:RNA binding"/>
    <property type="evidence" value="ECO:0007669"/>
    <property type="project" value="UniProtKB-UniRule"/>
</dbReference>
<dbReference type="Gene3D" id="2.10.50.10">
    <property type="entry name" value="Tumor Necrosis Factor Receptor, subunit A, domain 2"/>
    <property type="match status" value="1"/>
</dbReference>
<dbReference type="Pfam" id="PF01404">
    <property type="entry name" value="Ephrin_lbd"/>
    <property type="match status" value="1"/>
</dbReference>
<comment type="similarity">
    <text evidence="4">Belongs to the FAM131 family.</text>
</comment>
<dbReference type="InterPro" id="IPR034175">
    <property type="entry name" value="SHARP_RRM4"/>
</dbReference>
<evidence type="ECO:0000259" key="45">
    <source>
        <dbReference type="PROSITE" id="PS51550"/>
    </source>
</evidence>
<feature type="binding site" evidence="38">
    <location>
        <position position="3917"/>
    </location>
    <ligand>
        <name>ATP</name>
        <dbReference type="ChEBI" id="CHEBI:30616"/>
    </ligand>
</feature>
<feature type="domain" description="Fibronectin type-III" evidence="43">
    <location>
        <begin position="3754"/>
        <end position="3851"/>
    </location>
</feature>
<dbReference type="Pfam" id="PF00076">
    <property type="entry name" value="RRM_1"/>
    <property type="match status" value="3"/>
</dbReference>
<evidence type="ECO:0000256" key="32">
    <source>
        <dbReference type="ARBA" id="ARBA00023242"/>
    </source>
</evidence>
<keyword evidence="23" id="KW-0805">Transcription regulation</keyword>
<evidence type="ECO:0000259" key="41">
    <source>
        <dbReference type="PROSITE" id="PS50102"/>
    </source>
</evidence>
<feature type="compositionally biased region" description="Polar residues" evidence="39">
    <location>
        <begin position="4231"/>
        <end position="4246"/>
    </location>
</feature>
<evidence type="ECO:0000256" key="11">
    <source>
        <dbReference type="ARBA" id="ARBA00022679"/>
    </source>
</evidence>
<keyword evidence="20" id="KW-0130">Cell adhesion</keyword>
<dbReference type="GO" id="GO:0003677">
    <property type="term" value="F:DNA binding"/>
    <property type="evidence" value="ECO:0007669"/>
    <property type="project" value="UniProtKB-KW"/>
</dbReference>
<dbReference type="FunFam" id="1.10.510.10:FF:000019">
    <property type="entry name" value="Ephrin type-A receptor 5"/>
    <property type="match status" value="1"/>
</dbReference>
<evidence type="ECO:0000256" key="21">
    <source>
        <dbReference type="ARBA" id="ARBA00022976"/>
    </source>
</evidence>
<evidence type="ECO:0000256" key="2">
    <source>
        <dbReference type="ARBA" id="ARBA00004251"/>
    </source>
</evidence>
<dbReference type="InterPro" id="IPR003961">
    <property type="entry name" value="FN3_dom"/>
</dbReference>
<dbReference type="Proteomes" id="UP000319801">
    <property type="component" value="Unassembled WGS sequence"/>
</dbReference>
<feature type="region of interest" description="Disordered" evidence="39">
    <location>
        <begin position="2207"/>
        <end position="2256"/>
    </location>
</feature>
<evidence type="ECO:0000256" key="37">
    <source>
        <dbReference type="PROSITE-ProRule" id="PRU00176"/>
    </source>
</evidence>
<dbReference type="GO" id="GO:0030425">
    <property type="term" value="C:dendrite"/>
    <property type="evidence" value="ECO:0007669"/>
    <property type="project" value="TreeGrafter"/>
</dbReference>
<feature type="region of interest" description="Disordered" evidence="39">
    <location>
        <begin position="109"/>
        <end position="202"/>
    </location>
</feature>
<dbReference type="InterPro" id="IPR008979">
    <property type="entry name" value="Galactose-bd-like_sf"/>
</dbReference>
<dbReference type="SMART" id="SM00060">
    <property type="entry name" value="FN3"/>
    <property type="match status" value="2"/>
</dbReference>
<dbReference type="PROSITE" id="PS50105">
    <property type="entry name" value="SAM_DOMAIN"/>
    <property type="match status" value="1"/>
</dbReference>
<dbReference type="FunFam" id="3.30.70.330:FF:000150">
    <property type="entry name" value="msx2-interacting protein-like isoform X1"/>
    <property type="match status" value="1"/>
</dbReference>
<dbReference type="GO" id="GO:0007219">
    <property type="term" value="P:Notch signaling pathway"/>
    <property type="evidence" value="ECO:0007669"/>
    <property type="project" value="UniProtKB-KW"/>
</dbReference>
<evidence type="ECO:0000256" key="4">
    <source>
        <dbReference type="ARBA" id="ARBA00010635"/>
    </source>
</evidence>
<dbReference type="FunFam" id="3.30.200.20:FF:000001">
    <property type="entry name" value="Ephrin type-A receptor 5"/>
    <property type="match status" value="1"/>
</dbReference>
<keyword evidence="15 38" id="KW-0547">Nucleotide-binding</keyword>
<evidence type="ECO:0000313" key="47">
    <source>
        <dbReference type="Proteomes" id="UP000319801"/>
    </source>
</evidence>
<dbReference type="InterPro" id="IPR000719">
    <property type="entry name" value="Prot_kinase_dom"/>
</dbReference>
<dbReference type="InterPro" id="IPR001426">
    <property type="entry name" value="Tyr_kinase_rcpt_V_CS"/>
</dbReference>
<dbReference type="CDD" id="cd00185">
    <property type="entry name" value="TNFRSF"/>
    <property type="match status" value="1"/>
</dbReference>
<feature type="region of interest" description="Disordered" evidence="39">
    <location>
        <begin position="273"/>
        <end position="382"/>
    </location>
</feature>
<evidence type="ECO:0000256" key="23">
    <source>
        <dbReference type="ARBA" id="ARBA00023015"/>
    </source>
</evidence>
<keyword evidence="13" id="KW-0732">Signal</keyword>
<dbReference type="Gene3D" id="2.60.40.10">
    <property type="entry name" value="Immunoglobulins"/>
    <property type="match status" value="2"/>
</dbReference>
<keyword evidence="10" id="KW-0037">Angiogenesis</keyword>
<dbReference type="SMART" id="SM00360">
    <property type="entry name" value="RRM"/>
    <property type="match status" value="4"/>
</dbReference>
<dbReference type="InterPro" id="IPR009030">
    <property type="entry name" value="Growth_fac_rcpt_cys_sf"/>
</dbReference>
<evidence type="ECO:0000256" key="31">
    <source>
        <dbReference type="ARBA" id="ARBA00023180"/>
    </source>
</evidence>
<gene>
    <name evidence="46" type="ORF">Baya_11685</name>
</gene>
<evidence type="ECO:0000256" key="7">
    <source>
        <dbReference type="ARBA" id="ARBA00022481"/>
    </source>
</evidence>
<dbReference type="PANTHER" id="PTHR46877:SF20">
    <property type="entry name" value="RECEPTOR PROTEIN-TYROSINE KINASE"/>
    <property type="match status" value="1"/>
</dbReference>
<feature type="compositionally biased region" description="Basic and acidic residues" evidence="39">
    <location>
        <begin position="851"/>
        <end position="869"/>
    </location>
</feature>
<evidence type="ECO:0000256" key="17">
    <source>
        <dbReference type="ARBA" id="ARBA00022840"/>
    </source>
</evidence>
<dbReference type="SUPFAM" id="SSF100939">
    <property type="entry name" value="SPOC domain-like"/>
    <property type="match status" value="1"/>
</dbReference>
<feature type="compositionally biased region" description="Polar residues" evidence="39">
    <location>
        <begin position="2332"/>
        <end position="2344"/>
    </location>
</feature>
<dbReference type="InterPro" id="IPR034174">
    <property type="entry name" value="SHARP_RRM3"/>
</dbReference>
<dbReference type="PROSITE" id="PS50011">
    <property type="entry name" value="PROTEIN_KINASE_DOM"/>
    <property type="match status" value="1"/>
</dbReference>
<dbReference type="GO" id="GO:0005524">
    <property type="term" value="F:ATP binding"/>
    <property type="evidence" value="ECO:0007669"/>
    <property type="project" value="UniProtKB-UniRule"/>
</dbReference>
<dbReference type="Pfam" id="PF14575">
    <property type="entry name" value="EphA2_TM"/>
    <property type="match status" value="1"/>
</dbReference>
<dbReference type="FunFam" id="3.30.70.330:FF:000118">
    <property type="entry name" value="msx2-interacting protein-like isoform X1"/>
    <property type="match status" value="1"/>
</dbReference>
<dbReference type="SMART" id="SM00220">
    <property type="entry name" value="S_TKc"/>
    <property type="match status" value="1"/>
</dbReference>
<dbReference type="PRINTS" id="PR00109">
    <property type="entry name" value="TYRKINASE"/>
</dbReference>
<dbReference type="InterPro" id="IPR013783">
    <property type="entry name" value="Ig-like_fold"/>
</dbReference>
<evidence type="ECO:0000256" key="39">
    <source>
        <dbReference type="SAM" id="MobiDB-lite"/>
    </source>
</evidence>
<feature type="region of interest" description="Disordered" evidence="39">
    <location>
        <begin position="2478"/>
        <end position="2499"/>
    </location>
</feature>
<dbReference type="OrthoDB" id="6407164at2759"/>
<dbReference type="InterPro" id="IPR036116">
    <property type="entry name" value="FN3_sf"/>
</dbReference>
<feature type="domain" description="Protein kinase" evidence="40">
    <location>
        <begin position="3885"/>
        <end position="4146"/>
    </location>
</feature>
<keyword evidence="11" id="KW-0808">Transferase</keyword>
<evidence type="ECO:0000256" key="38">
    <source>
        <dbReference type="PROSITE-ProRule" id="PRU10141"/>
    </source>
</evidence>
<dbReference type="Gene3D" id="1.10.510.10">
    <property type="entry name" value="Transferase(Phosphotransferase) domain 1"/>
    <property type="match status" value="1"/>
</dbReference>
<feature type="compositionally biased region" description="Low complexity" evidence="39">
    <location>
        <begin position="185"/>
        <end position="202"/>
    </location>
</feature>
<dbReference type="GO" id="GO:0003714">
    <property type="term" value="F:transcription corepressor activity"/>
    <property type="evidence" value="ECO:0007669"/>
    <property type="project" value="UniProtKB-ARBA"/>
</dbReference>
<accession>A0A556V1A6</accession>
<dbReference type="CDD" id="cd12349">
    <property type="entry name" value="RRM2_SHARP"/>
    <property type="match status" value="1"/>
</dbReference>
<feature type="compositionally biased region" description="Basic and acidic residues" evidence="39">
    <location>
        <begin position="904"/>
        <end position="915"/>
    </location>
</feature>
<dbReference type="InterPro" id="IPR010912">
    <property type="entry name" value="SPOC_met"/>
</dbReference>
<evidence type="ECO:0000256" key="30">
    <source>
        <dbReference type="ARBA" id="ARBA00023170"/>
    </source>
</evidence>
<dbReference type="InterPro" id="IPR050449">
    <property type="entry name" value="Ephrin_rcpt_TKs"/>
</dbReference>
<dbReference type="Gene3D" id="2.60.40.1770">
    <property type="entry name" value="ephrin a2 ectodomain"/>
    <property type="match status" value="1"/>
</dbReference>
<keyword evidence="9" id="KW-0597">Phosphoprotein</keyword>
<keyword evidence="47" id="KW-1185">Reference proteome</keyword>
<keyword evidence="22" id="KW-1133">Transmembrane helix</keyword>
<feature type="compositionally biased region" description="Basic and acidic residues" evidence="39">
    <location>
        <begin position="1779"/>
        <end position="1793"/>
    </location>
</feature>
<feature type="region of interest" description="Disordered" evidence="39">
    <location>
        <begin position="2631"/>
        <end position="2666"/>
    </location>
</feature>
<dbReference type="Pfam" id="PF07699">
    <property type="entry name" value="Ephrin_rec_like"/>
    <property type="match status" value="1"/>
</dbReference>
<dbReference type="Gene3D" id="2.40.290.10">
    <property type="match status" value="1"/>
</dbReference>
<evidence type="ECO:0000256" key="5">
    <source>
        <dbReference type="ARBA" id="ARBA00011902"/>
    </source>
</evidence>
<feature type="region of interest" description="Disordered" evidence="39">
    <location>
        <begin position="803"/>
        <end position="915"/>
    </location>
</feature>
<dbReference type="FunFam" id="3.30.70.330:FF:000088">
    <property type="entry name" value="msx2-interacting protein-like isoform X1"/>
    <property type="match status" value="1"/>
</dbReference>
<dbReference type="Pfam" id="PF07714">
    <property type="entry name" value="PK_Tyr_Ser-Thr"/>
    <property type="match status" value="1"/>
</dbReference>
<feature type="region of interest" description="Disordered" evidence="39">
    <location>
        <begin position="3152"/>
        <end position="3173"/>
    </location>
</feature>
<feature type="compositionally biased region" description="Polar residues" evidence="39">
    <location>
        <begin position="2572"/>
        <end position="2588"/>
    </location>
</feature>
<feature type="domain" description="SAM" evidence="42">
    <location>
        <begin position="4175"/>
        <end position="4239"/>
    </location>
</feature>
<evidence type="ECO:0000313" key="46">
    <source>
        <dbReference type="EMBL" id="TSR39558.1"/>
    </source>
</evidence>
<feature type="domain" description="SPOC" evidence="44">
    <location>
        <begin position="3176"/>
        <end position="3341"/>
    </location>
</feature>
<dbReference type="PROSITE" id="PS00791">
    <property type="entry name" value="RECEPTOR_TYR_KIN_V_2"/>
    <property type="match status" value="1"/>
</dbReference>
<feature type="compositionally biased region" description="Polar residues" evidence="39">
    <location>
        <begin position="2542"/>
        <end position="2552"/>
    </location>
</feature>
<feature type="compositionally biased region" description="Polar residues" evidence="39">
    <location>
        <begin position="1813"/>
        <end position="1823"/>
    </location>
</feature>
<evidence type="ECO:0000256" key="15">
    <source>
        <dbReference type="ARBA" id="ARBA00022741"/>
    </source>
</evidence>
<evidence type="ECO:0000256" key="36">
    <source>
        <dbReference type="ARBA" id="ARBA00078128"/>
    </source>
</evidence>
<comment type="subcellular location">
    <subcellularLocation>
        <location evidence="2">Cell membrane</location>
        <topology evidence="2">Single-pass type I membrane protein</topology>
    </subcellularLocation>
    <subcellularLocation>
        <location evidence="1">Nucleus</location>
    </subcellularLocation>
</comment>
<feature type="domain" description="Eph LBD" evidence="45">
    <location>
        <begin position="3345"/>
        <end position="3519"/>
    </location>
</feature>
<dbReference type="Gene3D" id="3.30.70.330">
    <property type="match status" value="4"/>
</dbReference>
<feature type="region of interest" description="Disordered" evidence="39">
    <location>
        <begin position="2312"/>
        <end position="2361"/>
    </location>
</feature>
<dbReference type="FunFam" id="2.60.40.1770:FF:000001">
    <property type="entry name" value="Ephrin type-A receptor 5"/>
    <property type="match status" value="1"/>
</dbReference>
<dbReference type="GO" id="GO:0007411">
    <property type="term" value="P:axon guidance"/>
    <property type="evidence" value="ECO:0007669"/>
    <property type="project" value="TreeGrafter"/>
</dbReference>
<dbReference type="CDD" id="cd12351">
    <property type="entry name" value="RRM4_SHARP"/>
    <property type="match status" value="1"/>
</dbReference>
<name>A0A556V1A6_BAGYA</name>
<dbReference type="InterPro" id="IPR035979">
    <property type="entry name" value="RBD_domain_sf"/>
</dbReference>
<feature type="compositionally biased region" description="Basic and acidic residues" evidence="39">
    <location>
        <begin position="2562"/>
        <end position="2571"/>
    </location>
</feature>
<feature type="domain" description="Fibronectin type-III" evidence="43">
    <location>
        <begin position="3643"/>
        <end position="3748"/>
    </location>
</feature>
<evidence type="ECO:0000259" key="42">
    <source>
        <dbReference type="PROSITE" id="PS50105"/>
    </source>
</evidence>
<dbReference type="Gene3D" id="1.10.150.50">
    <property type="entry name" value="Transcription Factor, Ets-1"/>
    <property type="match status" value="1"/>
</dbReference>
<evidence type="ECO:0000259" key="43">
    <source>
        <dbReference type="PROSITE" id="PS50853"/>
    </source>
</evidence>
<dbReference type="InterPro" id="IPR001090">
    <property type="entry name" value="Ephrin_rcpt_lig-bd_dom"/>
</dbReference>
<keyword evidence="28" id="KW-0010">Activator</keyword>
<keyword evidence="31" id="KW-0325">Glycoprotein</keyword>
<dbReference type="PROSITE" id="PS50917">
    <property type="entry name" value="SPOC"/>
    <property type="match status" value="1"/>
</dbReference>
<keyword evidence="27" id="KW-0829">Tyrosine-protein kinase</keyword>
<dbReference type="SMART" id="SM00454">
    <property type="entry name" value="SAM"/>
    <property type="match status" value="1"/>
</dbReference>
<feature type="region of interest" description="Disordered" evidence="39">
    <location>
        <begin position="746"/>
        <end position="787"/>
    </location>
</feature>
<keyword evidence="26" id="KW-0472">Membrane</keyword>
<evidence type="ECO:0000256" key="14">
    <source>
        <dbReference type="ARBA" id="ARBA00022737"/>
    </source>
</evidence>
<dbReference type="InterPro" id="IPR016194">
    <property type="entry name" value="SPOC-like_C_dom_sf"/>
</dbReference>
<dbReference type="Gene3D" id="3.30.200.20">
    <property type="entry name" value="Phosphorylase Kinase, domain 1"/>
    <property type="match status" value="1"/>
</dbReference>
<evidence type="ECO:0000256" key="3">
    <source>
        <dbReference type="ARBA" id="ARBA00005387"/>
    </source>
</evidence>
<evidence type="ECO:0000256" key="26">
    <source>
        <dbReference type="ARBA" id="ARBA00023136"/>
    </source>
</evidence>
<evidence type="ECO:0000256" key="29">
    <source>
        <dbReference type="ARBA" id="ARBA00023163"/>
    </source>
</evidence>
<evidence type="ECO:0000256" key="12">
    <source>
        <dbReference type="ARBA" id="ARBA00022692"/>
    </source>
</evidence>
<dbReference type="SUPFAM" id="SSF47769">
    <property type="entry name" value="SAM/Pointed domain"/>
    <property type="match status" value="1"/>
</dbReference>
<feature type="domain" description="RRM" evidence="41">
    <location>
        <begin position="6"/>
        <end position="81"/>
    </location>
</feature>
<keyword evidence="12" id="KW-0812">Transmembrane</keyword>
<keyword evidence="7" id="KW-0488">Methylation</keyword>
<dbReference type="CDD" id="cd21543">
    <property type="entry name" value="SPOC_SHARP"/>
    <property type="match status" value="1"/>
</dbReference>
<evidence type="ECO:0000256" key="19">
    <source>
        <dbReference type="ARBA" id="ARBA00022884"/>
    </source>
</evidence>
<dbReference type="GO" id="GO:0005634">
    <property type="term" value="C:nucleus"/>
    <property type="evidence" value="ECO:0007669"/>
    <property type="project" value="UniProtKB-SubCell"/>
</dbReference>
<feature type="region of interest" description="Disordered" evidence="39">
    <location>
        <begin position="1769"/>
        <end position="1896"/>
    </location>
</feature>
<evidence type="ECO:0000256" key="22">
    <source>
        <dbReference type="ARBA" id="ARBA00022989"/>
    </source>
</evidence>
<evidence type="ECO:0000256" key="27">
    <source>
        <dbReference type="ARBA" id="ARBA00023137"/>
    </source>
</evidence>
<dbReference type="Pfam" id="PF25599">
    <property type="entry name" value="Ephrin_CRD"/>
    <property type="match status" value="1"/>
</dbReference>
<reference evidence="46 47" key="1">
    <citation type="journal article" date="2019" name="Genome Biol. Evol.">
        <title>Whole-Genome Sequencing of the Giant Devil Catfish, Bagarius yarrelli.</title>
        <authorList>
            <person name="Jiang W."/>
            <person name="Lv Y."/>
            <person name="Cheng L."/>
            <person name="Yang K."/>
            <person name="Chao B."/>
            <person name="Wang X."/>
            <person name="Li Y."/>
            <person name="Pan X."/>
            <person name="You X."/>
            <person name="Zhang Y."/>
            <person name="Yang J."/>
            <person name="Li J."/>
            <person name="Zhang X."/>
            <person name="Liu S."/>
            <person name="Sun C."/>
            <person name="Yang J."/>
            <person name="Shi Q."/>
        </authorList>
    </citation>
    <scope>NUCLEOTIDE SEQUENCE [LARGE SCALE GENOMIC DNA]</scope>
    <source>
        <strain evidence="46">JWS20170419001</strain>
        <tissue evidence="46">Muscle</tissue>
    </source>
</reference>
<dbReference type="SUPFAM" id="SSF49785">
    <property type="entry name" value="Galactose-binding domain-like"/>
    <property type="match status" value="1"/>
</dbReference>
<dbReference type="SMART" id="SM00219">
    <property type="entry name" value="TyrKc"/>
    <property type="match status" value="1"/>
</dbReference>
<evidence type="ECO:0000256" key="1">
    <source>
        <dbReference type="ARBA" id="ARBA00004123"/>
    </source>
</evidence>
<dbReference type="CDD" id="cd00063">
    <property type="entry name" value="FN3"/>
    <property type="match status" value="2"/>
</dbReference>
<dbReference type="SMART" id="SM00615">
    <property type="entry name" value="EPH_lbd"/>
    <property type="match status" value="1"/>
</dbReference>
<feature type="region of interest" description="Disordered" evidence="39">
    <location>
        <begin position="1743"/>
        <end position="1762"/>
    </location>
</feature>
<keyword evidence="29" id="KW-0804">Transcription</keyword>
<keyword evidence="6" id="KW-1003">Cell membrane</keyword>
<dbReference type="InterPro" id="IPR034173">
    <property type="entry name" value="SHARP_RRM2"/>
</dbReference>
<dbReference type="InterPro" id="IPR049095">
    <property type="entry name" value="MINT_MID"/>
</dbReference>
<proteinExistence type="inferred from homology"/>
<comment type="catalytic activity">
    <reaction evidence="33">
        <text>L-tyrosyl-[protein] + ATP = O-phospho-L-tyrosyl-[protein] + ADP + H(+)</text>
        <dbReference type="Rhea" id="RHEA:10596"/>
        <dbReference type="Rhea" id="RHEA-COMP:10136"/>
        <dbReference type="Rhea" id="RHEA-COMP:20101"/>
        <dbReference type="ChEBI" id="CHEBI:15378"/>
        <dbReference type="ChEBI" id="CHEBI:30616"/>
        <dbReference type="ChEBI" id="CHEBI:46858"/>
        <dbReference type="ChEBI" id="CHEBI:61978"/>
        <dbReference type="ChEBI" id="CHEBI:456216"/>
        <dbReference type="EC" id="2.7.10.1"/>
    </reaction>
</comment>
<dbReference type="InterPro" id="IPR001245">
    <property type="entry name" value="Ser-Thr/Tyr_kinase_cat_dom"/>
</dbReference>
<dbReference type="SUPFAM" id="SSF49265">
    <property type="entry name" value="Fibronectin type III"/>
    <property type="match status" value="1"/>
</dbReference>
<dbReference type="InterPro" id="IPR000504">
    <property type="entry name" value="RRM_dom"/>
</dbReference>
<dbReference type="SMART" id="SM01411">
    <property type="entry name" value="Ephrin_rec_like"/>
    <property type="match status" value="1"/>
</dbReference>
<dbReference type="InterPro" id="IPR027936">
    <property type="entry name" value="Eph_TM"/>
</dbReference>
<evidence type="ECO:0000256" key="28">
    <source>
        <dbReference type="ARBA" id="ARBA00023159"/>
    </source>
</evidence>
<dbReference type="InterPro" id="IPR011641">
    <property type="entry name" value="Tyr-kin_ephrin_A/B_rcpt-like"/>
</dbReference>
<keyword evidence="17 38" id="KW-0067">ATP-binding</keyword>
<dbReference type="Pfam" id="PF07744">
    <property type="entry name" value="SPOC"/>
    <property type="match status" value="1"/>
</dbReference>
<dbReference type="Pfam" id="PF00536">
    <property type="entry name" value="SAM_1"/>
    <property type="match status" value="1"/>
</dbReference>
<comment type="caution">
    <text evidence="46">The sequence shown here is derived from an EMBL/GenBank/DDBJ whole genome shotgun (WGS) entry which is preliminary data.</text>
</comment>
<keyword evidence="21" id="KW-0914">Notch signaling pathway</keyword>
<keyword evidence="30 46" id="KW-0675">Receptor</keyword>
<dbReference type="GO" id="GO:0001525">
    <property type="term" value="P:angiogenesis"/>
    <property type="evidence" value="ECO:0007669"/>
    <property type="project" value="UniProtKB-KW"/>
</dbReference>
<keyword evidence="18" id="KW-0832">Ubl conjugation</keyword>
<dbReference type="InterPro" id="IPR012677">
    <property type="entry name" value="Nucleotide-bd_a/b_plait_sf"/>
</dbReference>
<feature type="region of interest" description="Disordered" evidence="39">
    <location>
        <begin position="1943"/>
        <end position="1978"/>
    </location>
</feature>
<dbReference type="FunFam" id="3.30.70.330:FF:000143">
    <property type="entry name" value="msx2-interacting protein-like isoform X1"/>
    <property type="match status" value="1"/>
</dbReference>
<dbReference type="PROSITE" id="PS00107">
    <property type="entry name" value="PROTEIN_KINASE_ATP"/>
    <property type="match status" value="1"/>
</dbReference>
<dbReference type="GO" id="GO:0007155">
    <property type="term" value="P:cell adhesion"/>
    <property type="evidence" value="ECO:0007669"/>
    <property type="project" value="UniProtKB-KW"/>
</dbReference>
<dbReference type="InterPro" id="IPR034172">
    <property type="entry name" value="SHARP_RRM1"/>
</dbReference>
<dbReference type="InterPro" id="IPR020635">
    <property type="entry name" value="Tyr_kinase_cat_dom"/>
</dbReference>
<feature type="compositionally biased region" description="Polar residues" evidence="39">
    <location>
        <begin position="291"/>
        <end position="305"/>
    </location>
</feature>
<dbReference type="Pfam" id="PF20809">
    <property type="entry name" value="MINT_MID"/>
    <property type="match status" value="1"/>
</dbReference>
<feature type="compositionally biased region" description="Basic residues" evidence="39">
    <location>
        <begin position="1882"/>
        <end position="1891"/>
    </location>
</feature>
<dbReference type="PROSITE" id="PS50102">
    <property type="entry name" value="RRM"/>
    <property type="match status" value="4"/>
</dbReference>
<feature type="domain" description="RRM" evidence="41">
    <location>
        <begin position="562"/>
        <end position="634"/>
    </location>
</feature>
<feature type="compositionally biased region" description="Basic and acidic residues" evidence="39">
    <location>
        <begin position="746"/>
        <end position="768"/>
    </location>
</feature>
<dbReference type="CDD" id="cd12350">
    <property type="entry name" value="RRM3_SHARP"/>
    <property type="match status" value="1"/>
</dbReference>
<evidence type="ECO:0000259" key="40">
    <source>
        <dbReference type="PROSITE" id="PS50011"/>
    </source>
</evidence>